<comment type="caution">
    <text evidence="2">The sequence shown here is derived from an EMBL/GenBank/DDBJ whole genome shotgun (WGS) entry which is preliminary data.</text>
</comment>
<feature type="transmembrane region" description="Helical" evidence="1">
    <location>
        <begin position="338"/>
        <end position="359"/>
    </location>
</feature>
<evidence type="ECO:0000313" key="2">
    <source>
        <dbReference type="EMBL" id="RNL39879.1"/>
    </source>
</evidence>
<gene>
    <name evidence="2" type="ORF">DMP08_10780</name>
</gene>
<dbReference type="EMBL" id="QICD01000030">
    <property type="protein sequence ID" value="RNL39879.1"/>
    <property type="molecule type" value="Genomic_DNA"/>
</dbReference>
<dbReference type="InterPro" id="IPR026366">
    <property type="entry name" value="Seleno_YedE"/>
</dbReference>
<dbReference type="Pfam" id="PF04143">
    <property type="entry name" value="Sulf_transp"/>
    <property type="match status" value="1"/>
</dbReference>
<evidence type="ECO:0000313" key="3">
    <source>
        <dbReference type="Proteomes" id="UP000278632"/>
    </source>
</evidence>
<feature type="transmembrane region" description="Helical" evidence="1">
    <location>
        <begin position="190"/>
        <end position="207"/>
    </location>
</feature>
<dbReference type="OrthoDB" id="3190590at2"/>
<proteinExistence type="predicted"/>
<feature type="transmembrane region" description="Helical" evidence="1">
    <location>
        <begin position="297"/>
        <end position="318"/>
    </location>
</feature>
<organism evidence="2 3">
    <name type="scientific">Paraeggerthella hongkongensis</name>
    <dbReference type="NCBI Taxonomy" id="230658"/>
    <lineage>
        <taxon>Bacteria</taxon>
        <taxon>Bacillati</taxon>
        <taxon>Actinomycetota</taxon>
        <taxon>Coriobacteriia</taxon>
        <taxon>Eggerthellales</taxon>
        <taxon>Eggerthellaceae</taxon>
        <taxon>Paraeggerthella</taxon>
    </lineage>
</organism>
<dbReference type="RefSeq" id="WP_123192889.1">
    <property type="nucleotide sequence ID" value="NZ_QICD01000030.1"/>
</dbReference>
<dbReference type="AlphaFoldDB" id="A0A3N0AZ97"/>
<keyword evidence="3" id="KW-1185">Reference proteome</keyword>
<evidence type="ECO:0000256" key="1">
    <source>
        <dbReference type="SAM" id="Phobius"/>
    </source>
</evidence>
<dbReference type="NCBIfam" id="TIGR04112">
    <property type="entry name" value="seleno_YedE"/>
    <property type="match status" value="1"/>
</dbReference>
<feature type="transmembrane region" description="Helical" evidence="1">
    <location>
        <begin position="157"/>
        <end position="178"/>
    </location>
</feature>
<name>A0A3N0AZ97_9ACTN</name>
<sequence length="387" mass="39429">MDLLNQKKGLLAVGVVAGAMLALLAYFGNPANMAMCAACFIRDTAGALKLHSASVVQYFRPEVVGLVVGAFVIALATKEYRSTAGSSPMIRFVLGFIMMIGALVFLGCPLRMVIRMAAGDLNAYVGLIGLVLGIATGTLFLKKGYSLGRERDTNKSAGAVLPLVLAALMIIGLTAGVFAASETGPGSKHAPVLIALAASLVVGMLAQKARICFAGGVRNVMLMRDFDLLLPIAGLFVVMLAYNLVTGNFKLSFEGQPIAHSQHLWNILGLYAVGFAAVLAGGCPLRQMTLAGQGSCDAAVTFLGMLIGAAFAHNFGLADAAASAATAEAAAVAGGPALAGQIVLVGCIAVLFVIGAVNLRNRRKSAGVTAASAASANLEDVSAAAAN</sequence>
<keyword evidence="1" id="KW-1133">Transmembrane helix</keyword>
<feature type="transmembrane region" description="Helical" evidence="1">
    <location>
        <begin position="89"/>
        <end position="112"/>
    </location>
</feature>
<keyword evidence="1" id="KW-0472">Membrane</keyword>
<feature type="transmembrane region" description="Helical" evidence="1">
    <location>
        <begin position="124"/>
        <end position="145"/>
    </location>
</feature>
<accession>A0A3N0AZ97</accession>
<dbReference type="InterPro" id="IPR007272">
    <property type="entry name" value="Sulf_transp_TsuA/YedE"/>
</dbReference>
<feature type="transmembrane region" description="Helical" evidence="1">
    <location>
        <begin position="265"/>
        <end position="285"/>
    </location>
</feature>
<protein>
    <submittedName>
        <fullName evidence="2">YedE-related selenium metabolism membrane protein</fullName>
    </submittedName>
</protein>
<feature type="transmembrane region" description="Helical" evidence="1">
    <location>
        <begin position="9"/>
        <end position="27"/>
    </location>
</feature>
<reference evidence="3" key="1">
    <citation type="submission" date="2018-05" db="EMBL/GenBank/DDBJ databases">
        <title>Genome Sequencing of selected type strains of the family Eggerthellaceae.</title>
        <authorList>
            <person name="Danylec N."/>
            <person name="Stoll D.A."/>
            <person name="Doetsch A."/>
            <person name="Huch M."/>
        </authorList>
    </citation>
    <scope>NUCLEOTIDE SEQUENCE [LARGE SCALE GENOMIC DNA]</scope>
    <source>
        <strain evidence="3">DSM 16106</strain>
    </source>
</reference>
<keyword evidence="1" id="KW-0812">Transmembrane</keyword>
<dbReference type="Proteomes" id="UP000278632">
    <property type="component" value="Unassembled WGS sequence"/>
</dbReference>
<feature type="transmembrane region" description="Helical" evidence="1">
    <location>
        <begin position="228"/>
        <end position="245"/>
    </location>
</feature>
<feature type="transmembrane region" description="Helical" evidence="1">
    <location>
        <begin position="58"/>
        <end position="77"/>
    </location>
</feature>